<dbReference type="SUPFAM" id="SSF81296">
    <property type="entry name" value="E set domains"/>
    <property type="match status" value="2"/>
</dbReference>
<dbReference type="InterPro" id="IPR013783">
    <property type="entry name" value="Ig-like_fold"/>
</dbReference>
<dbReference type="InterPro" id="IPR049366">
    <property type="entry name" value="RGL11_C"/>
</dbReference>
<evidence type="ECO:0000259" key="4">
    <source>
        <dbReference type="Pfam" id="PF21254"/>
    </source>
</evidence>
<organism evidence="6 7">
    <name type="scientific">Paenibacillus auburnensis</name>
    <dbReference type="NCBI Taxonomy" id="2905649"/>
    <lineage>
        <taxon>Bacteria</taxon>
        <taxon>Bacillati</taxon>
        <taxon>Bacillota</taxon>
        <taxon>Bacilli</taxon>
        <taxon>Bacillales</taxon>
        <taxon>Paenibacillaceae</taxon>
        <taxon>Paenibacillus</taxon>
    </lineage>
</organism>
<dbReference type="SUPFAM" id="SSF49785">
    <property type="entry name" value="Galactose-binding domain-like"/>
    <property type="match status" value="2"/>
</dbReference>
<dbReference type="PANTHER" id="PTHR43118:SF1">
    <property type="entry name" value="RHAMNOGALACTURONAN LYASE (EUROFUNG)"/>
    <property type="match status" value="1"/>
</dbReference>
<name>A0ABN8FYU2_9BACL</name>
<dbReference type="InterPro" id="IPR041624">
    <property type="entry name" value="RGI_lyase"/>
</dbReference>
<dbReference type="Pfam" id="PF08329">
    <property type="entry name" value="ChitinaseA_N"/>
    <property type="match status" value="1"/>
</dbReference>
<gene>
    <name evidence="6" type="ORF">PAECIP111892_00815</name>
</gene>
<dbReference type="CDD" id="cd10318">
    <property type="entry name" value="RGL11"/>
    <property type="match status" value="1"/>
</dbReference>
<dbReference type="SUPFAM" id="SSF69318">
    <property type="entry name" value="Integrin alpha N-terminal domain"/>
    <property type="match status" value="1"/>
</dbReference>
<dbReference type="Pfam" id="PF18370">
    <property type="entry name" value="RGI_lyase"/>
    <property type="match status" value="1"/>
</dbReference>
<evidence type="ECO:0000259" key="5">
    <source>
        <dbReference type="Pfam" id="PF21348"/>
    </source>
</evidence>
<dbReference type="InterPro" id="IPR008979">
    <property type="entry name" value="Galactose-bd-like_sf"/>
</dbReference>
<proteinExistence type="predicted"/>
<evidence type="ECO:0000259" key="2">
    <source>
        <dbReference type="Pfam" id="PF13472"/>
    </source>
</evidence>
<accession>A0ABN8FYU2</accession>
<keyword evidence="7" id="KW-1185">Reference proteome</keyword>
<dbReference type="InterPro" id="IPR058094">
    <property type="entry name" value="Ig-like_OmpL47-like"/>
</dbReference>
<dbReference type="Gene3D" id="3.40.50.1110">
    <property type="entry name" value="SGNH hydrolase"/>
    <property type="match status" value="2"/>
</dbReference>
<dbReference type="Gene3D" id="2.60.120.430">
    <property type="entry name" value="Galactose-binding lectin"/>
    <property type="match status" value="2"/>
</dbReference>
<dbReference type="Pfam" id="PF21254">
    <property type="entry name" value="AGA-YXIM_GBD"/>
    <property type="match status" value="1"/>
</dbReference>
<reference evidence="6" key="1">
    <citation type="submission" date="2022-01" db="EMBL/GenBank/DDBJ databases">
        <authorList>
            <person name="Criscuolo A."/>
        </authorList>
    </citation>
    <scope>NUCLEOTIDE SEQUENCE</scope>
    <source>
        <strain evidence="6">CIP111892</strain>
    </source>
</reference>
<dbReference type="InterPro" id="IPR034641">
    <property type="entry name" value="RGL11"/>
</dbReference>
<feature type="domain" description="Chitinase A N-terminal" evidence="1">
    <location>
        <begin position="1961"/>
        <end position="2039"/>
    </location>
</feature>
<feature type="domain" description="Rhamnogalacturonan I lyase beta-sheet" evidence="3">
    <location>
        <begin position="43"/>
        <end position="127"/>
    </location>
</feature>
<dbReference type="CDD" id="cd01821">
    <property type="entry name" value="Rhamnogalacturan_acetylesterase_like"/>
    <property type="match status" value="2"/>
</dbReference>
<dbReference type="NCBIfam" id="NF047446">
    <property type="entry name" value="barrel_OmpL47"/>
    <property type="match status" value="1"/>
</dbReference>
<dbReference type="Gene3D" id="1.20.1270.70">
    <property type="entry name" value="Designed single chain three-helix bundle"/>
    <property type="match status" value="1"/>
</dbReference>
<dbReference type="InterPro" id="IPR037459">
    <property type="entry name" value="RhgT-like"/>
</dbReference>
<evidence type="ECO:0000259" key="3">
    <source>
        <dbReference type="Pfam" id="PF18370"/>
    </source>
</evidence>
<dbReference type="SUPFAM" id="SSF52266">
    <property type="entry name" value="SGNH hydrolase"/>
    <property type="match status" value="2"/>
</dbReference>
<feature type="domain" description="Rhamnogalacturonan lyase family 11 C-terminal" evidence="5">
    <location>
        <begin position="132"/>
        <end position="636"/>
    </location>
</feature>
<evidence type="ECO:0000313" key="6">
    <source>
        <dbReference type="EMBL" id="CAH1191996.1"/>
    </source>
</evidence>
<dbReference type="RefSeq" id="WP_236330009.1">
    <property type="nucleotide sequence ID" value="NZ_CAKMMG010000001.1"/>
</dbReference>
<sequence>MGKKAISIKKPVLAFMMSFLMVISLVVPQTPGYAETADSQPGRQAEYLNRGLVAVLQGNGVFLSWRYLNTDSDEIAFNVYKNGYKVNAAPISEATNYVDTTGADSSQYQISTIVAGKEEMQPEVVSVLHNNYLPIPLDKPADGRTKDGGTYSYYAGDASVGDLDGDGDYEIVFLWSPSNSKDNSQAGYTGNVYIDAIELDGTRLWRIDLGVNIRAGAHYTQLMVYDLDGNGKAEVVVKTADGTKDGQGKVIGDGSKDYRNEGGYILTGPEYLTLFDGQTGAAVSSVEYVPPRGDVSAWGDGYGNRVDRFLGGIAYLDGVKPSVIMARGYYTRTVLAAFDYIGGQLVQRWTFDTNEAGAQYQAQGNHNLSVLDVDSDGKDEIMYGALAINDDGSLMYSTGLGHGDAMHAGKLDPNRDGYQIVSVHEHTNAEYGLEMRDAATGEIIWGQYTGKDTGRGMSADIDPNYPGYESWASNIVDGQMDPLTRGYAANGEVIYEQNEVPKTANFAIWWDGDLQRELFDHEWNSTTAKGIPLVYKWDYENKQLKEIFRATGALTNNHTKGNPALQADILGDWREELLLRSEDSAEYRLYTTTIPTSYRIPTLMQDPVYRLGIAWQNVGYNQPPHTGFYLGTEATAFPKANLALTGGQEEPEQVYHFDFGTETSAGTTAVQDNVYTQETGYGFENISGITVGTNHVTLPENAKFAVNLPNANYKVTLKLGDDSRGSNVGVKSEFVQKLAVTNVNAGAPLEYSYDVALVDGQLEFIFSGTAIDVQELTIAKYPEKTQGNGTTIYMAGDSTMQSYSSMQAPQEGWGQQFGRYFDSGVVIQNDAIGGRSSKSFMVDGRLDTILQQIKPGDYFFISFGHNDASIGIPDRYASPADYKMYLTRYVNGAKQRGATPVLLTPVGRRDFNTITQEFNVSFPEYVKAAKEVAEEQGVALVDLSQLSIAYYDKIGLSATEKIFLYANPGEYPKYPNGISDNTHFSSYGAKVIAALVAGAVKDMNLSISPSVIDPDISEPEPEPEIQVYEENFEGDPASAQYSMVNATGIAGQMTGTVVDQSGNKVLSVAGSGSGNRAKVFRLFDAVNGDIVNVNFDWQSGNVSASPSEGHLTLQDANENIILTLLTKTGTADPYTKIHYFVGPYTPDYGTGTTAVPNGGIATNILKNQWVNVDATINFAEKTIDLTLTSLADSSIKQTIKDIPMSPGVYANNVRGIRFLGTRKGGGGTLNWTTQIDNVKLEGAKLPPVAGDQTALIALRDEVKALDLSAFTEASVTVLNRALAAAEAVIGTEATQAQIDHAMNMLTVAKDSLTSEPVGEISEYKFDFGSGNAAEGYTKVDAKRAYVEGNGYGFADTALLEDENRETGDKLKEDFIRVYGTSFRVEMRPANYRVTMTIGDAQESTNTGVVVEQMPKLPVTTIPAGQYTEVTYDIALIDGIFDFAFSGSTPKINALKIERLPGNGAGDKPVLYLASDSTVANYAESYRPQTGWGETLGGYFDLDKISIDNRAVSGLSSKTFLVGGYLNDILLDIHEGDYLFMQWSHNDSTPSRPERYLTPEQFKVYLKDYINGTVQRGATPVLVTPVNRRDFTGEVLNKSFPEYVQAMKETAQETGTLLIDLNQASWEVFQDLGPEGTKSIFMWVGTTEDNTHLQMNGAVKVSELVARLVQELDIPLSDLVTLEGEPSDQKAPHTTAAVKGELRNGWYTSAAEVTFTATDEDSGVESTFFQVDGGEVVSGTHLTLSDEGKHTVTYWSVDLDGNKEAAQTLSVPIDLAPPAIDIQGQPEYTIDQHVDITYTASDTVSGVAEPSGVLVNAPAYTLDPGLNVVTAAVYDRAGREQTVDYSFGVSATFASLAELTRNFAGGSQDPSEGAVAEKLAGILQQAEQAANAHEGAKARQLLTAYSNEVNAGRSTVFTAEQADALLKWAAWLSQATPLASSAPGTPVLSDNNGYDTGLKDGDYTITMNLWWGNNGNRFKLYENGELIREVTLVDQSPSAQSLQIDVAGKKNGTYVYTGELINSLGTTKSAPLTVTVTDASPGKAVLSNDNWDRDGSYNVSMNLWWGTNATGYKLYENGILVDTQTLQAHTPDAQSAVTAISGKAPGTYEYEAVLSNSAGETRTAKMIITVRK</sequence>
<dbReference type="InterPro" id="IPR028994">
    <property type="entry name" value="Integrin_alpha_N"/>
</dbReference>
<evidence type="ECO:0008006" key="8">
    <source>
        <dbReference type="Google" id="ProtNLM"/>
    </source>
</evidence>
<protein>
    <recommendedName>
        <fullName evidence="8">G-D-S-L family lipolytic protein</fullName>
    </recommendedName>
</protein>
<dbReference type="Pfam" id="PF21348">
    <property type="entry name" value="RGL11_C"/>
    <property type="match status" value="1"/>
</dbReference>
<dbReference type="InterPro" id="IPR013830">
    <property type="entry name" value="SGNH_hydro"/>
</dbReference>
<dbReference type="Gene3D" id="2.60.40.10">
    <property type="entry name" value="Immunoglobulins"/>
    <property type="match status" value="3"/>
</dbReference>
<evidence type="ECO:0000313" key="7">
    <source>
        <dbReference type="Proteomes" id="UP000838324"/>
    </source>
</evidence>
<dbReference type="Proteomes" id="UP000838324">
    <property type="component" value="Unassembled WGS sequence"/>
</dbReference>
<evidence type="ECO:0000259" key="1">
    <source>
        <dbReference type="Pfam" id="PF08329"/>
    </source>
</evidence>
<dbReference type="InterPro" id="IPR013540">
    <property type="entry name" value="ChitinaseA_N"/>
</dbReference>
<dbReference type="PANTHER" id="PTHR43118">
    <property type="entry name" value="RHAMNOGALACTURONAN LYASE (EUROFUNG)"/>
    <property type="match status" value="1"/>
</dbReference>
<dbReference type="EMBL" id="CAKMMG010000001">
    <property type="protein sequence ID" value="CAH1191996.1"/>
    <property type="molecule type" value="Genomic_DNA"/>
</dbReference>
<dbReference type="InterPro" id="IPR014756">
    <property type="entry name" value="Ig_E-set"/>
</dbReference>
<dbReference type="Pfam" id="PF13472">
    <property type="entry name" value="Lipase_GDSL_2"/>
    <property type="match status" value="1"/>
</dbReference>
<dbReference type="Gene3D" id="3.30.1920.20">
    <property type="match status" value="1"/>
</dbReference>
<dbReference type="InterPro" id="IPR036514">
    <property type="entry name" value="SGNH_hydro_sf"/>
</dbReference>
<feature type="domain" description="Beta-agarase/YXIM esterase-like galactose-binding" evidence="4">
    <location>
        <begin position="1323"/>
        <end position="1415"/>
    </location>
</feature>
<feature type="domain" description="SGNH hydrolase-type esterase" evidence="2">
    <location>
        <begin position="796"/>
        <end position="960"/>
    </location>
</feature>
<comment type="caution">
    <text evidence="6">The sequence shown here is derived from an EMBL/GenBank/DDBJ whole genome shotgun (WGS) entry which is preliminary data.</text>
</comment>
<dbReference type="InterPro" id="IPR049033">
    <property type="entry name" value="AGA-YXIM_GBD"/>
</dbReference>